<dbReference type="PROSITE" id="PS51340">
    <property type="entry name" value="MOSC"/>
    <property type="match status" value="1"/>
</dbReference>
<keyword evidence="2" id="KW-0597">Phosphoprotein</keyword>
<evidence type="ECO:0000256" key="5">
    <source>
        <dbReference type="ARBA" id="ARBA00023150"/>
    </source>
</evidence>
<protein>
    <recommendedName>
        <fullName evidence="6">Molybdenum cofactor sulfurase</fullName>
        <shortName evidence="6">MCS</shortName>
        <shortName evidence="6">MOS</shortName>
        <shortName evidence="6">MoCo sulfurase</shortName>
        <ecNumber evidence="6">2.8.1.9</ecNumber>
    </recommendedName>
    <alternativeName>
        <fullName evidence="6">Molybdenum cofactor sulfurtransferase</fullName>
    </alternativeName>
</protein>
<reference evidence="8" key="3">
    <citation type="submission" date="2025-09" db="UniProtKB">
        <authorList>
            <consortium name="Ensembl"/>
        </authorList>
    </citation>
    <scope>IDENTIFICATION</scope>
</reference>
<dbReference type="InterPro" id="IPR000192">
    <property type="entry name" value="Aminotrans_V_dom"/>
</dbReference>
<dbReference type="HOGENOM" id="CLU_010913_0_1_1"/>
<dbReference type="GO" id="GO:0030170">
    <property type="term" value="F:pyridoxal phosphate binding"/>
    <property type="evidence" value="ECO:0007669"/>
    <property type="project" value="UniProtKB-UniRule"/>
</dbReference>
<dbReference type="Gene3D" id="3.40.640.10">
    <property type="entry name" value="Type I PLP-dependent aspartate aminotransferase-like (Major domain)"/>
    <property type="match status" value="1"/>
</dbReference>
<comment type="catalytic activity">
    <reaction evidence="6">
        <text>Mo-molybdopterin + L-cysteine + AH2 = thio-Mo-molybdopterin + L-alanine + A + H2O</text>
        <dbReference type="Rhea" id="RHEA:42636"/>
        <dbReference type="ChEBI" id="CHEBI:13193"/>
        <dbReference type="ChEBI" id="CHEBI:15377"/>
        <dbReference type="ChEBI" id="CHEBI:17499"/>
        <dbReference type="ChEBI" id="CHEBI:35235"/>
        <dbReference type="ChEBI" id="CHEBI:57972"/>
        <dbReference type="ChEBI" id="CHEBI:71302"/>
        <dbReference type="ChEBI" id="CHEBI:82685"/>
        <dbReference type="EC" id="2.8.1.9"/>
    </reaction>
</comment>
<evidence type="ECO:0000256" key="4">
    <source>
        <dbReference type="ARBA" id="ARBA00022898"/>
    </source>
</evidence>
<feature type="active site" evidence="6">
    <location>
        <position position="409"/>
    </location>
</feature>
<dbReference type="GO" id="GO:0030151">
    <property type="term" value="F:molybdenum ion binding"/>
    <property type="evidence" value="ECO:0007669"/>
    <property type="project" value="UniProtKB-UniRule"/>
</dbReference>
<comment type="cofactor">
    <cofactor evidence="6">
        <name>pyridoxal 5'-phosphate</name>
        <dbReference type="ChEBI" id="CHEBI:597326"/>
    </cofactor>
</comment>
<dbReference type="SUPFAM" id="SSF141673">
    <property type="entry name" value="MOSC N-terminal domain-like"/>
    <property type="match status" value="1"/>
</dbReference>
<dbReference type="PANTHER" id="PTHR14237:SF80">
    <property type="entry name" value="MOLYBDENUM COFACTOR SULFURASE"/>
    <property type="match status" value="1"/>
</dbReference>
<reference evidence="8" key="2">
    <citation type="submission" date="2025-08" db="UniProtKB">
        <authorList>
            <consortium name="Ensembl"/>
        </authorList>
    </citation>
    <scope>IDENTIFICATION</scope>
</reference>
<dbReference type="Pfam" id="PF03473">
    <property type="entry name" value="MOSC"/>
    <property type="match status" value="1"/>
</dbReference>
<evidence type="ECO:0000313" key="8">
    <source>
        <dbReference type="Ensembl" id="ENSAPLP00000009617.2"/>
    </source>
</evidence>
<dbReference type="GO" id="GO:0008265">
    <property type="term" value="F:molybdenum cofactor sulfurtransferase activity"/>
    <property type="evidence" value="ECO:0007669"/>
    <property type="project" value="UniProtKB-UniRule"/>
</dbReference>
<evidence type="ECO:0000256" key="6">
    <source>
        <dbReference type="HAMAP-Rule" id="MF_03050"/>
    </source>
</evidence>
<evidence type="ECO:0000256" key="1">
    <source>
        <dbReference type="ARBA" id="ARBA00005046"/>
    </source>
</evidence>
<keyword evidence="3 6" id="KW-0808">Transferase</keyword>
<dbReference type="OMA" id="PCTRCQM"/>
<dbReference type="GeneTree" id="ENSGT00940000157051"/>
<dbReference type="GO" id="GO:0006777">
    <property type="term" value="P:Mo-molybdopterin cofactor biosynthetic process"/>
    <property type="evidence" value="ECO:0007669"/>
    <property type="project" value="UniProtKB-UniRule"/>
</dbReference>
<evidence type="ECO:0000259" key="7">
    <source>
        <dbReference type="PROSITE" id="PS51340"/>
    </source>
</evidence>
<keyword evidence="9" id="KW-1185">Reference proteome</keyword>
<dbReference type="SUPFAM" id="SSF50800">
    <property type="entry name" value="PK beta-barrel domain-like"/>
    <property type="match status" value="1"/>
</dbReference>
<evidence type="ECO:0000313" key="9">
    <source>
        <dbReference type="Proteomes" id="UP000016666"/>
    </source>
</evidence>
<evidence type="ECO:0000256" key="2">
    <source>
        <dbReference type="ARBA" id="ARBA00022553"/>
    </source>
</evidence>
<dbReference type="HAMAP" id="MF_03050">
    <property type="entry name" value="MOCOS"/>
    <property type="match status" value="1"/>
</dbReference>
<dbReference type="Proteomes" id="UP000016666">
    <property type="component" value="Chromosome 2"/>
</dbReference>
<proteinExistence type="inferred from homology"/>
<dbReference type="FunFam" id="3.40.640.10:FF:000096">
    <property type="entry name" value="Molybdenum cofactor sulfurase"/>
    <property type="match status" value="1"/>
</dbReference>
<dbReference type="AlphaFoldDB" id="U3IQU4"/>
<dbReference type="EC" id="2.8.1.9" evidence="6"/>
<dbReference type="InterPro" id="IPR005302">
    <property type="entry name" value="MoCF_Sase_C"/>
</dbReference>
<reference evidence="8 9" key="1">
    <citation type="submission" date="2017-10" db="EMBL/GenBank/DDBJ databases">
        <title>A new Pekin duck reference genome.</title>
        <authorList>
            <person name="Hou Z.-C."/>
            <person name="Zhou Z.-K."/>
            <person name="Zhu F."/>
            <person name="Hou S.-S."/>
        </authorList>
    </citation>
    <scope>NUCLEOTIDE SEQUENCE [LARGE SCALE GENOMIC DNA]</scope>
</reference>
<dbReference type="InterPro" id="IPR015421">
    <property type="entry name" value="PyrdxlP-dep_Trfase_major"/>
</dbReference>
<dbReference type="InterPro" id="IPR015424">
    <property type="entry name" value="PyrdxlP-dep_Trfase"/>
</dbReference>
<evidence type="ECO:0000256" key="3">
    <source>
        <dbReference type="ARBA" id="ARBA00022679"/>
    </source>
</evidence>
<dbReference type="Ensembl" id="ENSAPLT00000010313.2">
    <property type="protein sequence ID" value="ENSAPLP00000009617.2"/>
    <property type="gene ID" value="ENSAPLG00000009898.2"/>
</dbReference>
<feature type="domain" description="MOSC" evidence="7">
    <location>
        <begin position="694"/>
        <end position="844"/>
    </location>
</feature>
<dbReference type="Pfam" id="PF03476">
    <property type="entry name" value="MOSC_N"/>
    <property type="match status" value="1"/>
</dbReference>
<accession>U3IQU4</accession>
<dbReference type="STRING" id="8840.ENSAPLP00000009617"/>
<dbReference type="PANTHER" id="PTHR14237">
    <property type="entry name" value="MOLYBDOPTERIN COFACTOR SULFURASE MOSC"/>
    <property type="match status" value="1"/>
</dbReference>
<keyword evidence="5 6" id="KW-0501">Molybdenum cofactor biosynthesis</keyword>
<feature type="modified residue" description="N6-(pyridoxal phosphate)lysine" evidence="6">
    <location>
        <position position="249"/>
    </location>
</feature>
<keyword evidence="4 6" id="KW-0663">Pyridoxal phosphate</keyword>
<dbReference type="SUPFAM" id="SSF53383">
    <property type="entry name" value="PLP-dependent transferases"/>
    <property type="match status" value="1"/>
</dbReference>
<name>U3IQU4_ANAPP</name>
<sequence>MAGQPLSCRASPGGYGYGGDLGGLREREFPRLRGITYLDHAGATLFPDSLLKAFTEDLRNNVYGNPHSQNISSKLTYDTIEHVRYRILQHFGTTSEDYTVIFTSGCTAALKLVAEAFPWMPEGSKQPSSRFCYLTDSHTSVVGMRGITASMNVLSVPVKPKELLSEKNWLPAEEQNCTTPHLFSYPAQSNFSGTKYPLSWIQDIKSGKLCPIKMPGKWFVLLDAASYVSCSPLDLGVHQADFIPISFYKIFGFPTGLGALLVNNRIAPLLRKTYFGGGTAAAYLAGADFYFPKKSMAERFEDGTVSFLDIIALKHGFDVLEKLTGGMEKIKQHTFALAHYTYNVLSTLKYANGAPVVRIYSDTDFSNPDVQGPIINFNVLDENGEVIGFSQVEKMASLHNIHVRTGCFCNTGACQMHLGISDEDIQRNLQAGHVCGDDIDIIDGRPTGSVRISFGYMSSFEDAQTFLKFIVATRFSNSDTEIPFQSSVTKLTTEPVPDDGTYFKNADKLSPRTHISDRELGNNSSVTVKTVGWQPAESESESIRATISETAVPTCRGDGNPITVTNIFLYPIKSCSAFEVTEWPVGNQGLLYDRNWMVVNQNGVCLTQKQEPRLCLVNPSIDLKQKIMVIQAEGMDTISVSLEENTGKEAVICESKVCSHRVKTYDCGEKTAGWFSMFLGRPCRLIRQCPDKKNSMQHKNTKGPTCATSISLSLVNEAQYLLINVASILQLKEHISARLEEPLEMEELIRRFRANIVISAPESFEEEEWAEISIGALRFQVVGPCSRCQIICIDQQSGERNKEVLQSLSAARGRKTNFGVYLMNQPLCSSFPDTLSVGSQVLPVLKENTEIQRPTSSEEKCSG</sequence>
<dbReference type="InterPro" id="IPR011037">
    <property type="entry name" value="Pyrv_Knase-like_insert_dom_sf"/>
</dbReference>
<comment type="pathway">
    <text evidence="1">Cofactor biosynthesis; molybdopterin biosynthesis.</text>
</comment>
<gene>
    <name evidence="6 8" type="primary">MOCOS</name>
</gene>
<dbReference type="InterPro" id="IPR005303">
    <property type="entry name" value="MOCOS_middle"/>
</dbReference>
<comment type="similarity">
    <text evidence="6">Belongs to the class-V pyridoxal-phosphate-dependent aminotransferase family. MOCOS subfamily.</text>
</comment>
<comment type="function">
    <text evidence="6">Sulfurates the molybdenum cofactor. Sulfation of molybdenum is essential for xanthine dehydrogenase (XDH) and aldehyde oxidase (ADO) enzymes in which molybdenum cofactor is liganded by 1 oxygen and 1 sulfur atom in active form.</text>
</comment>
<dbReference type="GO" id="GO:0016829">
    <property type="term" value="F:lyase activity"/>
    <property type="evidence" value="ECO:0007669"/>
    <property type="project" value="UniProtKB-UniRule"/>
</dbReference>
<organism evidence="8 9">
    <name type="scientific">Anas platyrhynchos platyrhynchos</name>
    <name type="common">Northern mallard</name>
    <dbReference type="NCBI Taxonomy" id="8840"/>
    <lineage>
        <taxon>Eukaryota</taxon>
        <taxon>Metazoa</taxon>
        <taxon>Chordata</taxon>
        <taxon>Craniata</taxon>
        <taxon>Vertebrata</taxon>
        <taxon>Euteleostomi</taxon>
        <taxon>Archelosauria</taxon>
        <taxon>Archosauria</taxon>
        <taxon>Dinosauria</taxon>
        <taxon>Saurischia</taxon>
        <taxon>Theropoda</taxon>
        <taxon>Coelurosauria</taxon>
        <taxon>Aves</taxon>
        <taxon>Neognathae</taxon>
        <taxon>Galloanserae</taxon>
        <taxon>Anseriformes</taxon>
        <taxon>Anatidae</taxon>
        <taxon>Anatinae</taxon>
        <taxon>Anas</taxon>
    </lineage>
</organism>
<dbReference type="Pfam" id="PF00266">
    <property type="entry name" value="Aminotran_5"/>
    <property type="match status" value="1"/>
</dbReference>
<dbReference type="InterPro" id="IPR028886">
    <property type="entry name" value="MoCo_sulfurase"/>
</dbReference>